<evidence type="ECO:0000313" key="3">
    <source>
        <dbReference type="Proteomes" id="UP000045706"/>
    </source>
</evidence>
<dbReference type="Proteomes" id="UP000045706">
    <property type="component" value="Unassembled WGS sequence"/>
</dbReference>
<feature type="region of interest" description="Disordered" evidence="1">
    <location>
        <begin position="37"/>
        <end position="61"/>
    </location>
</feature>
<dbReference type="AlphaFoldDB" id="A0A0G4KVT6"/>
<dbReference type="EMBL" id="CVQI01004447">
    <property type="protein sequence ID" value="CRK13903.1"/>
    <property type="molecule type" value="Genomic_DNA"/>
</dbReference>
<reference evidence="3" key="1">
    <citation type="submission" date="2015-05" db="EMBL/GenBank/DDBJ databases">
        <authorList>
            <person name="Fogelqvist Johan"/>
        </authorList>
    </citation>
    <scope>NUCLEOTIDE SEQUENCE [LARGE SCALE GENOMIC DNA]</scope>
</reference>
<feature type="compositionally biased region" description="Polar residues" evidence="1">
    <location>
        <begin position="49"/>
        <end position="61"/>
    </location>
</feature>
<dbReference type="PANTHER" id="PTHR39474:SF1">
    <property type="entry name" value="FUNGAL SPECIFIC TRANSCRIPTION FACTOR"/>
    <property type="match status" value="1"/>
</dbReference>
<evidence type="ECO:0000256" key="1">
    <source>
        <dbReference type="SAM" id="MobiDB-lite"/>
    </source>
</evidence>
<name>A0A0G4KVT6_VERLO</name>
<organism evidence="2 3">
    <name type="scientific">Verticillium longisporum</name>
    <name type="common">Verticillium dahliae var. longisporum</name>
    <dbReference type="NCBI Taxonomy" id="100787"/>
    <lineage>
        <taxon>Eukaryota</taxon>
        <taxon>Fungi</taxon>
        <taxon>Dikarya</taxon>
        <taxon>Ascomycota</taxon>
        <taxon>Pezizomycotina</taxon>
        <taxon>Sordariomycetes</taxon>
        <taxon>Hypocreomycetidae</taxon>
        <taxon>Glomerellales</taxon>
        <taxon>Plectosphaerellaceae</taxon>
        <taxon>Verticillium</taxon>
    </lineage>
</organism>
<accession>A0A0G4KVT6</accession>
<evidence type="ECO:0000313" key="2">
    <source>
        <dbReference type="EMBL" id="CRK13903.1"/>
    </source>
</evidence>
<gene>
    <name evidence="2" type="ORF">BN1723_010172</name>
</gene>
<dbReference type="PANTHER" id="PTHR39474">
    <property type="entry name" value="UNNAMED PRODUCT"/>
    <property type="match status" value="1"/>
</dbReference>
<proteinExistence type="predicted"/>
<sequence>MRKAINTNTMLKSFAAINFRHFTPTPTISRTLFRNMSDSKPTAPLALPSTESTSDGSTNLTLGGTVSMDALGPVVVNVNGTLSRINNWAEMNEIERENTLRVLGKRNRQRREALLAAQSAEEEAAKESGKE</sequence>
<protein>
    <submittedName>
        <fullName evidence="2">Uncharacterized protein</fullName>
    </submittedName>
</protein>